<dbReference type="InterPro" id="IPR032675">
    <property type="entry name" value="LRR_dom_sf"/>
</dbReference>
<dbReference type="Proteomes" id="UP000502823">
    <property type="component" value="Unassembled WGS sequence"/>
</dbReference>
<dbReference type="InParanoid" id="A0A6L2Q6R6"/>
<sequence>MTACTIFIPFHSHTLQCCVLYVQLLRVVKYLTQEVVSQNEYTSCSDSHVMSSIHLFLFYILHLTLYYGLICDFIEGPPSALSELNSVSCYRELQKCDALKTLQLSGNTELSFVSLRRLLQHQPALHNIDLSGCCGIANYIRDSSPQLGMALKGHNKLESLALNSEDFGKERVEALWWEAWGTRARVHRAPGGLLCLSLKE</sequence>
<evidence type="ECO:0000313" key="1">
    <source>
        <dbReference type="EMBL" id="GFG40621.1"/>
    </source>
</evidence>
<evidence type="ECO:0000313" key="2">
    <source>
        <dbReference type="Proteomes" id="UP000502823"/>
    </source>
</evidence>
<dbReference type="SUPFAM" id="SSF52047">
    <property type="entry name" value="RNI-like"/>
    <property type="match status" value="1"/>
</dbReference>
<dbReference type="AlphaFoldDB" id="A0A6L2Q6R6"/>
<protein>
    <submittedName>
        <fullName evidence="1">Uncharacterized protein</fullName>
    </submittedName>
</protein>
<gene>
    <name evidence="1" type="ORF">Cfor_06658</name>
</gene>
<name>A0A6L2Q6R6_COPFO</name>
<keyword evidence="2" id="KW-1185">Reference proteome</keyword>
<organism evidence="1 2">
    <name type="scientific">Coptotermes formosanus</name>
    <name type="common">Formosan subterranean termite</name>
    <dbReference type="NCBI Taxonomy" id="36987"/>
    <lineage>
        <taxon>Eukaryota</taxon>
        <taxon>Metazoa</taxon>
        <taxon>Ecdysozoa</taxon>
        <taxon>Arthropoda</taxon>
        <taxon>Hexapoda</taxon>
        <taxon>Insecta</taxon>
        <taxon>Pterygota</taxon>
        <taxon>Neoptera</taxon>
        <taxon>Polyneoptera</taxon>
        <taxon>Dictyoptera</taxon>
        <taxon>Blattodea</taxon>
        <taxon>Blattoidea</taxon>
        <taxon>Termitoidae</taxon>
        <taxon>Rhinotermitidae</taxon>
        <taxon>Coptotermes</taxon>
    </lineage>
</organism>
<reference evidence="2" key="1">
    <citation type="submission" date="2020-01" db="EMBL/GenBank/DDBJ databases">
        <title>Draft genome sequence of the Termite Coptotermes fromosanus.</title>
        <authorList>
            <person name="Itakura S."/>
            <person name="Yosikawa Y."/>
            <person name="Umezawa K."/>
        </authorList>
    </citation>
    <scope>NUCLEOTIDE SEQUENCE [LARGE SCALE GENOMIC DNA]</scope>
</reference>
<dbReference type="OrthoDB" id="273147at2759"/>
<proteinExistence type="predicted"/>
<comment type="caution">
    <text evidence="1">The sequence shown here is derived from an EMBL/GenBank/DDBJ whole genome shotgun (WGS) entry which is preliminary data.</text>
</comment>
<dbReference type="EMBL" id="BLKM01002316">
    <property type="protein sequence ID" value="GFG40621.1"/>
    <property type="molecule type" value="Genomic_DNA"/>
</dbReference>
<dbReference type="Gene3D" id="3.80.10.10">
    <property type="entry name" value="Ribonuclease Inhibitor"/>
    <property type="match status" value="1"/>
</dbReference>
<accession>A0A6L2Q6R6</accession>